<dbReference type="Proteomes" id="UP000811609">
    <property type="component" value="Chromosome 10"/>
</dbReference>
<comment type="caution">
    <text evidence="1">The sequence shown here is derived from an EMBL/GenBank/DDBJ whole genome shotgun (WGS) entry which is preliminary data.</text>
</comment>
<evidence type="ECO:0000313" key="1">
    <source>
        <dbReference type="EMBL" id="KAG6640265.1"/>
    </source>
</evidence>
<gene>
    <name evidence="1" type="ORF">CIPAW_10G161000</name>
</gene>
<dbReference type="EMBL" id="CM031818">
    <property type="protein sequence ID" value="KAG6640265.1"/>
    <property type="molecule type" value="Genomic_DNA"/>
</dbReference>
<sequence>MFPNHTEELVSLSLSLSLSHQIPINASQPKSVNEYFKFSFRFKSSWTARGKDVATFD</sequence>
<proteinExistence type="predicted"/>
<evidence type="ECO:0000313" key="2">
    <source>
        <dbReference type="Proteomes" id="UP000811609"/>
    </source>
</evidence>
<dbReference type="AlphaFoldDB" id="A0A8T1PC42"/>
<organism evidence="1 2">
    <name type="scientific">Carya illinoinensis</name>
    <name type="common">Pecan</name>
    <dbReference type="NCBI Taxonomy" id="32201"/>
    <lineage>
        <taxon>Eukaryota</taxon>
        <taxon>Viridiplantae</taxon>
        <taxon>Streptophyta</taxon>
        <taxon>Embryophyta</taxon>
        <taxon>Tracheophyta</taxon>
        <taxon>Spermatophyta</taxon>
        <taxon>Magnoliopsida</taxon>
        <taxon>eudicotyledons</taxon>
        <taxon>Gunneridae</taxon>
        <taxon>Pentapetalae</taxon>
        <taxon>rosids</taxon>
        <taxon>fabids</taxon>
        <taxon>Fagales</taxon>
        <taxon>Juglandaceae</taxon>
        <taxon>Carya</taxon>
    </lineage>
</organism>
<accession>A0A8T1PC42</accession>
<keyword evidence="2" id="KW-1185">Reference proteome</keyword>
<name>A0A8T1PC42_CARIL</name>
<protein>
    <submittedName>
        <fullName evidence="1">Uncharacterized protein</fullName>
    </submittedName>
</protein>
<reference evidence="1" key="1">
    <citation type="submission" date="2020-12" db="EMBL/GenBank/DDBJ databases">
        <title>WGS assembly of Carya illinoinensis cv. Pawnee.</title>
        <authorList>
            <person name="Platts A."/>
            <person name="Shu S."/>
            <person name="Wright S."/>
            <person name="Barry K."/>
            <person name="Edger P."/>
            <person name="Pires J.C."/>
            <person name="Schmutz J."/>
        </authorList>
    </citation>
    <scope>NUCLEOTIDE SEQUENCE</scope>
    <source>
        <tissue evidence="1">Leaf</tissue>
    </source>
</reference>